<reference evidence="1" key="1">
    <citation type="journal article" date="2015" name="Nature">
        <title>Complex archaea that bridge the gap between prokaryotes and eukaryotes.</title>
        <authorList>
            <person name="Spang A."/>
            <person name="Saw J.H."/>
            <person name="Jorgensen S.L."/>
            <person name="Zaremba-Niedzwiedzka K."/>
            <person name="Martijn J."/>
            <person name="Lind A.E."/>
            <person name="van Eijk R."/>
            <person name="Schleper C."/>
            <person name="Guy L."/>
            <person name="Ettema T.J."/>
        </authorList>
    </citation>
    <scope>NUCLEOTIDE SEQUENCE</scope>
</reference>
<evidence type="ECO:0000313" key="1">
    <source>
        <dbReference type="EMBL" id="KKL74535.1"/>
    </source>
</evidence>
<protein>
    <submittedName>
        <fullName evidence="1">Uncharacterized protein</fullName>
    </submittedName>
</protein>
<sequence>MEKKPVNICIYSRQFVQNVESILTSIEVVRNKIKEGFDEFNERFMPFLKNIKEGNLDHYMRRIRARETGVKIEDINLNEVERFVSTPNKDNYVKEMLKDMENTLALVKDVSFERMEEFLYRSNMIYIFTEFENYLFKCIKFILLKYPEILDEKSIKLKEIRLIQDNANLGLVKEIIAENTILDLFYKNYHEIFKYFKKPLGLELDFSKEIINKLNGYKEIRNLHTHGDGKINLLFQNRILNWNLSTEDLNLPSLKLGEKIIVDHFLISDFLNLLFDFIIEIDVVMAKKFPELRFEMESLDHLFFMTYVKYLTEKWTNVLDEVKD</sequence>
<comment type="caution">
    <text evidence="1">The sequence shown here is derived from an EMBL/GenBank/DDBJ whole genome shotgun (WGS) entry which is preliminary data.</text>
</comment>
<gene>
    <name evidence="1" type="ORF">LCGC14_2063930</name>
</gene>
<organism evidence="1">
    <name type="scientific">marine sediment metagenome</name>
    <dbReference type="NCBI Taxonomy" id="412755"/>
    <lineage>
        <taxon>unclassified sequences</taxon>
        <taxon>metagenomes</taxon>
        <taxon>ecological metagenomes</taxon>
    </lineage>
</organism>
<dbReference type="EMBL" id="LAZR01024619">
    <property type="protein sequence ID" value="KKL74535.1"/>
    <property type="molecule type" value="Genomic_DNA"/>
</dbReference>
<name>A0A0F9GYU7_9ZZZZ</name>
<proteinExistence type="predicted"/>
<dbReference type="AlphaFoldDB" id="A0A0F9GYU7"/>
<accession>A0A0F9GYU7</accession>